<name>A0A172ZEU6_9BACL</name>
<sequence>MAFQIILNLLIALVWMSLNTTWNPLNFVIGYIIGLLLIFAFKRFFPHDFYGHKLWAIFKLILLFFSELIKSSIVVLRHIVSPRLNINPGILTHHTDLTSDWELTLLSTLVTLTPGTVLIEVSREQHLVYIHAIDIQDENKMSEDIRNTFEKAIKEVTR</sequence>
<dbReference type="EMBL" id="CP013023">
    <property type="protein sequence ID" value="ANF95902.1"/>
    <property type="molecule type" value="Genomic_DNA"/>
</dbReference>
<accession>A0A172ZEU6</accession>
<evidence type="ECO:0000256" key="8">
    <source>
        <dbReference type="SAM" id="Phobius"/>
    </source>
</evidence>
<evidence type="ECO:0000256" key="1">
    <source>
        <dbReference type="ARBA" id="ARBA00004651"/>
    </source>
</evidence>
<dbReference type="OrthoDB" id="9800498at2"/>
<gene>
    <name evidence="9" type="ORF">AR543_07715</name>
</gene>
<dbReference type="PIRSF" id="PIRSF019239">
    <property type="entry name" value="MrpE"/>
    <property type="match status" value="1"/>
</dbReference>
<organism evidence="9 10">
    <name type="scientific">Paenibacillus bovis</name>
    <dbReference type="NCBI Taxonomy" id="1616788"/>
    <lineage>
        <taxon>Bacteria</taxon>
        <taxon>Bacillati</taxon>
        <taxon>Bacillota</taxon>
        <taxon>Bacilli</taxon>
        <taxon>Bacillales</taxon>
        <taxon>Paenibacillaceae</taxon>
        <taxon>Paenibacillus</taxon>
    </lineage>
</organism>
<evidence type="ECO:0000313" key="9">
    <source>
        <dbReference type="EMBL" id="ANF95902.1"/>
    </source>
</evidence>
<dbReference type="STRING" id="1616788.AR543_07715"/>
<keyword evidence="3" id="KW-0813">Transport</keyword>
<keyword evidence="10" id="KW-1185">Reference proteome</keyword>
<dbReference type="PANTHER" id="PTHR34584:SF1">
    <property type="entry name" value="NA(+)_H(+) ANTIPORTER SUBUNIT E1"/>
    <property type="match status" value="1"/>
</dbReference>
<comment type="similarity">
    <text evidence="2">Belongs to the CPA3 antiporters (TC 2.A.63) subunit E family.</text>
</comment>
<dbReference type="InterPro" id="IPR002758">
    <property type="entry name" value="Cation_antiport_E"/>
</dbReference>
<comment type="subcellular location">
    <subcellularLocation>
        <location evidence="1">Cell membrane</location>
        <topology evidence="1">Multi-pass membrane protein</topology>
    </subcellularLocation>
</comment>
<protein>
    <submittedName>
        <fullName evidence="9">Cation:proton antiporter</fullName>
    </submittedName>
</protein>
<proteinExistence type="inferred from homology"/>
<reference evidence="9 10" key="2">
    <citation type="journal article" date="2016" name="Int. J. Syst. Evol. Microbiol.">
        <title>Paenibacillus bovis sp. nov., isolated from raw yak (Bos grunniens) milk.</title>
        <authorList>
            <person name="Gao C."/>
            <person name="Han J."/>
            <person name="Liu Z."/>
            <person name="Xu X."/>
            <person name="Hang F."/>
            <person name="Wu Z."/>
        </authorList>
    </citation>
    <scope>NUCLEOTIDE SEQUENCE [LARGE SCALE GENOMIC DNA]</scope>
    <source>
        <strain evidence="9 10">BD3526</strain>
    </source>
</reference>
<evidence type="ECO:0000256" key="3">
    <source>
        <dbReference type="ARBA" id="ARBA00022449"/>
    </source>
</evidence>
<dbReference type="GO" id="GO:0015297">
    <property type="term" value="F:antiporter activity"/>
    <property type="evidence" value="ECO:0007669"/>
    <property type="project" value="UniProtKB-KW"/>
</dbReference>
<feature type="transmembrane region" description="Helical" evidence="8">
    <location>
        <begin position="57"/>
        <end position="80"/>
    </location>
</feature>
<evidence type="ECO:0000256" key="7">
    <source>
        <dbReference type="ARBA" id="ARBA00023136"/>
    </source>
</evidence>
<dbReference type="GO" id="GO:0005886">
    <property type="term" value="C:plasma membrane"/>
    <property type="evidence" value="ECO:0007669"/>
    <property type="project" value="UniProtKB-SubCell"/>
</dbReference>
<evidence type="ECO:0000256" key="5">
    <source>
        <dbReference type="ARBA" id="ARBA00022692"/>
    </source>
</evidence>
<reference evidence="10" key="1">
    <citation type="submission" date="2015-10" db="EMBL/GenBank/DDBJ databases">
        <title>Genome of Paenibacillus bovis sp. nov.</title>
        <authorList>
            <person name="Wu Z."/>
            <person name="Gao C."/>
            <person name="Liu Z."/>
            <person name="Zheng H."/>
        </authorList>
    </citation>
    <scope>NUCLEOTIDE SEQUENCE [LARGE SCALE GENOMIC DNA]</scope>
    <source>
        <strain evidence="10">BD3526</strain>
    </source>
</reference>
<dbReference type="AlphaFoldDB" id="A0A172ZEU6"/>
<feature type="transmembrane region" description="Helical" evidence="8">
    <location>
        <begin position="5"/>
        <end position="22"/>
    </location>
</feature>
<keyword evidence="5 8" id="KW-0812">Transmembrane</keyword>
<keyword evidence="4" id="KW-1003">Cell membrane</keyword>
<keyword evidence="6 8" id="KW-1133">Transmembrane helix</keyword>
<dbReference type="Proteomes" id="UP000078148">
    <property type="component" value="Chromosome"/>
</dbReference>
<evidence type="ECO:0000256" key="6">
    <source>
        <dbReference type="ARBA" id="ARBA00022989"/>
    </source>
</evidence>
<keyword evidence="7 8" id="KW-0472">Membrane</keyword>
<dbReference type="Pfam" id="PF01899">
    <property type="entry name" value="MNHE"/>
    <property type="match status" value="1"/>
</dbReference>
<dbReference type="GO" id="GO:0008324">
    <property type="term" value="F:monoatomic cation transmembrane transporter activity"/>
    <property type="evidence" value="ECO:0007669"/>
    <property type="project" value="InterPro"/>
</dbReference>
<dbReference type="PANTHER" id="PTHR34584">
    <property type="entry name" value="NA(+)/H(+) ANTIPORTER SUBUNIT E1"/>
    <property type="match status" value="1"/>
</dbReference>
<evidence type="ECO:0000313" key="10">
    <source>
        <dbReference type="Proteomes" id="UP000078148"/>
    </source>
</evidence>
<keyword evidence="3" id="KW-0050">Antiport</keyword>
<dbReference type="KEGG" id="pbv:AR543_07715"/>
<dbReference type="RefSeq" id="WP_060533268.1">
    <property type="nucleotide sequence ID" value="NZ_CP013023.1"/>
</dbReference>
<evidence type="ECO:0000256" key="2">
    <source>
        <dbReference type="ARBA" id="ARBA00006228"/>
    </source>
</evidence>
<evidence type="ECO:0000256" key="4">
    <source>
        <dbReference type="ARBA" id="ARBA00022475"/>
    </source>
</evidence>